<keyword evidence="2" id="KW-0732">Signal</keyword>
<comment type="caution">
    <text evidence="3">The sequence shown here is derived from an EMBL/GenBank/DDBJ whole genome shotgun (WGS) entry which is preliminary data.</text>
</comment>
<feature type="compositionally biased region" description="Basic and acidic residues" evidence="1">
    <location>
        <begin position="87"/>
        <end position="96"/>
    </location>
</feature>
<sequence length="160" mass="16898">MRDNRMTSRAGLFGLAAASMLALTACGTDEIEVDELQAIVEESITTADEVSCDGPLALDDGASVDCNFVQAGRDVSVPAVYSEEDHAIELEGDSGRGDITVELDDDNTASVDEEGEVQQQDSDEGPAQEPAQEEEPAVDPTEDPAQADETEEPAVDPLEL</sequence>
<dbReference type="PROSITE" id="PS51257">
    <property type="entry name" value="PROKAR_LIPOPROTEIN"/>
    <property type="match status" value="1"/>
</dbReference>
<feature type="region of interest" description="Disordered" evidence="1">
    <location>
        <begin position="87"/>
        <end position="160"/>
    </location>
</feature>
<evidence type="ECO:0000313" key="4">
    <source>
        <dbReference type="Proteomes" id="UP001519331"/>
    </source>
</evidence>
<feature type="signal peptide" evidence="2">
    <location>
        <begin position="1"/>
        <end position="24"/>
    </location>
</feature>
<dbReference type="EMBL" id="JAGINX010000001">
    <property type="protein sequence ID" value="MBP2318140.1"/>
    <property type="molecule type" value="Genomic_DNA"/>
</dbReference>
<evidence type="ECO:0000256" key="1">
    <source>
        <dbReference type="SAM" id="MobiDB-lite"/>
    </source>
</evidence>
<evidence type="ECO:0000313" key="3">
    <source>
        <dbReference type="EMBL" id="MBP2318140.1"/>
    </source>
</evidence>
<accession>A0ABS4T1V2</accession>
<feature type="chain" id="PRO_5046031912" description="DUF4333 domain-containing protein" evidence="2">
    <location>
        <begin position="25"/>
        <end position="160"/>
    </location>
</feature>
<name>A0ABS4T1V2_9MICC</name>
<organism evidence="3 4">
    <name type="scientific">Nesterenkonia lacusekhoensis</name>
    <dbReference type="NCBI Taxonomy" id="150832"/>
    <lineage>
        <taxon>Bacteria</taxon>
        <taxon>Bacillati</taxon>
        <taxon>Actinomycetota</taxon>
        <taxon>Actinomycetes</taxon>
        <taxon>Micrococcales</taxon>
        <taxon>Micrococcaceae</taxon>
        <taxon>Nesterenkonia</taxon>
    </lineage>
</organism>
<feature type="compositionally biased region" description="Acidic residues" evidence="1">
    <location>
        <begin position="101"/>
        <end position="160"/>
    </location>
</feature>
<keyword evidence="4" id="KW-1185">Reference proteome</keyword>
<protein>
    <recommendedName>
        <fullName evidence="5">DUF4333 domain-containing protein</fullName>
    </recommendedName>
</protein>
<dbReference type="Proteomes" id="UP001519331">
    <property type="component" value="Unassembled WGS sequence"/>
</dbReference>
<gene>
    <name evidence="3" type="ORF">JOF45_001159</name>
</gene>
<proteinExistence type="predicted"/>
<evidence type="ECO:0000256" key="2">
    <source>
        <dbReference type="SAM" id="SignalP"/>
    </source>
</evidence>
<dbReference type="RefSeq" id="WP_210048476.1">
    <property type="nucleotide sequence ID" value="NZ_JAGINX010000001.1"/>
</dbReference>
<reference evidence="3 4" key="1">
    <citation type="submission" date="2021-03" db="EMBL/GenBank/DDBJ databases">
        <title>Sequencing the genomes of 1000 actinobacteria strains.</title>
        <authorList>
            <person name="Klenk H.-P."/>
        </authorList>
    </citation>
    <scope>NUCLEOTIDE SEQUENCE [LARGE SCALE GENOMIC DNA]</scope>
    <source>
        <strain evidence="3 4">DSM 12544</strain>
    </source>
</reference>
<evidence type="ECO:0008006" key="5">
    <source>
        <dbReference type="Google" id="ProtNLM"/>
    </source>
</evidence>